<dbReference type="SUPFAM" id="SSF89550">
    <property type="entry name" value="PHP domain-like"/>
    <property type="match status" value="1"/>
</dbReference>
<dbReference type="InterPro" id="IPR004013">
    <property type="entry name" value="PHP_dom"/>
</dbReference>
<protein>
    <submittedName>
        <fullName evidence="2">Histidinol phosphatase</fullName>
    </submittedName>
</protein>
<dbReference type="CDD" id="cd07438">
    <property type="entry name" value="PHP_HisPPase_AMP"/>
    <property type="match status" value="1"/>
</dbReference>
<feature type="domain" description="Polymerase/histidinol phosphatase N-terminal" evidence="1">
    <location>
        <begin position="4"/>
        <end position="69"/>
    </location>
</feature>
<dbReference type="InterPro" id="IPR052018">
    <property type="entry name" value="PHP_domain"/>
</dbReference>
<dbReference type="RefSeq" id="WP_037975404.1">
    <property type="nucleotide sequence ID" value="NZ_JMKI01000021.1"/>
</dbReference>
<accession>A0A073ITA1</accession>
<dbReference type="eggNOG" id="COG0613">
    <property type="taxonomic scope" value="Bacteria"/>
</dbReference>
<dbReference type="Gene3D" id="1.10.150.650">
    <property type="match status" value="1"/>
</dbReference>
<comment type="caution">
    <text evidence="2">The sequence shown here is derived from an EMBL/GenBank/DDBJ whole genome shotgun (WGS) entry which is preliminary data.</text>
</comment>
<dbReference type="GO" id="GO:0035312">
    <property type="term" value="F:5'-3' DNA exonuclease activity"/>
    <property type="evidence" value="ECO:0007669"/>
    <property type="project" value="TreeGrafter"/>
</dbReference>
<proteinExistence type="predicted"/>
<dbReference type="PANTHER" id="PTHR42924">
    <property type="entry name" value="EXONUCLEASE"/>
    <property type="match status" value="1"/>
</dbReference>
<reference evidence="2 3" key="1">
    <citation type="submission" date="2014-04" db="EMBL/GenBank/DDBJ databases">
        <title>Draft Genome Sequence of Synergistes jonesii.</title>
        <authorList>
            <person name="Coil D.A."/>
            <person name="Eisen J.A."/>
            <person name="Holland-Moritz H.E."/>
        </authorList>
    </citation>
    <scope>NUCLEOTIDE SEQUENCE [LARGE SCALE GENOMIC DNA]</scope>
    <source>
        <strain evidence="2 3">78-1</strain>
    </source>
</reference>
<sequence length="274" mass="29613">MMTIDMHVHSSYSDGTCTPAQIALLSRRHGLFLVALTDHDTTSGLLPFSKACADEGIHGLCGIELSAESPYTLHILGYRIAPGSPRLEERLDYIRRCRGARNLKICEKLRRLGVDVTVEEAEEISGGEVVARPHIARLLVERGYVSTVGEAFAKYLARGAAAYVSRERLSAEECISLINGAGGLAVLAHPYQTCLDDEGLRALIKRLKDAGLWGIEAIYGANSPDVTYGHLKLAKKFGLYATAGSDFHGGNKAGVELGVPVSDDLLPWARLGIR</sequence>
<dbReference type="GO" id="GO:0004534">
    <property type="term" value="F:5'-3' RNA exonuclease activity"/>
    <property type="evidence" value="ECO:0007669"/>
    <property type="project" value="TreeGrafter"/>
</dbReference>
<name>A0A073ITA1_9BACT</name>
<dbReference type="PANTHER" id="PTHR42924:SF3">
    <property type="entry name" value="POLYMERASE_HISTIDINOL PHOSPHATASE N-TERMINAL DOMAIN-CONTAINING PROTEIN"/>
    <property type="match status" value="1"/>
</dbReference>
<dbReference type="SMART" id="SM00481">
    <property type="entry name" value="POLIIIAc"/>
    <property type="match status" value="1"/>
</dbReference>
<evidence type="ECO:0000259" key="1">
    <source>
        <dbReference type="SMART" id="SM00481"/>
    </source>
</evidence>
<evidence type="ECO:0000313" key="3">
    <source>
        <dbReference type="Proteomes" id="UP000027665"/>
    </source>
</evidence>
<dbReference type="STRING" id="2754.EH55_02830"/>
<dbReference type="AlphaFoldDB" id="A0A073ITA1"/>
<evidence type="ECO:0000313" key="2">
    <source>
        <dbReference type="EMBL" id="KEJ92711.1"/>
    </source>
</evidence>
<dbReference type="Pfam" id="PF02811">
    <property type="entry name" value="PHP"/>
    <property type="match status" value="1"/>
</dbReference>
<organism evidence="2 3">
    <name type="scientific">Synergistes jonesii</name>
    <dbReference type="NCBI Taxonomy" id="2754"/>
    <lineage>
        <taxon>Bacteria</taxon>
        <taxon>Thermotogati</taxon>
        <taxon>Synergistota</taxon>
        <taxon>Synergistia</taxon>
        <taxon>Synergistales</taxon>
        <taxon>Synergistaceae</taxon>
        <taxon>Synergistes</taxon>
    </lineage>
</organism>
<dbReference type="OrthoDB" id="9804333at2"/>
<dbReference type="InterPro" id="IPR016195">
    <property type="entry name" value="Pol/histidinol_Pase-like"/>
</dbReference>
<dbReference type="Proteomes" id="UP000027665">
    <property type="component" value="Unassembled WGS sequence"/>
</dbReference>
<gene>
    <name evidence="2" type="ORF">EH55_02830</name>
</gene>
<keyword evidence="3" id="KW-1185">Reference proteome</keyword>
<dbReference type="GeneID" id="90983288"/>
<dbReference type="Gene3D" id="3.20.20.140">
    <property type="entry name" value="Metal-dependent hydrolases"/>
    <property type="match status" value="1"/>
</dbReference>
<dbReference type="EMBL" id="JMKI01000021">
    <property type="protein sequence ID" value="KEJ92711.1"/>
    <property type="molecule type" value="Genomic_DNA"/>
</dbReference>
<dbReference type="InterPro" id="IPR003141">
    <property type="entry name" value="Pol/His_phosphatase_N"/>
</dbReference>